<accession>A0A382HQQ6</accession>
<dbReference type="InterPro" id="IPR011050">
    <property type="entry name" value="Pectin_lyase_fold/virulence"/>
</dbReference>
<dbReference type="Gene3D" id="2.160.20.10">
    <property type="entry name" value="Single-stranded right-handed beta-helix, Pectin lyase-like"/>
    <property type="match status" value="2"/>
</dbReference>
<dbReference type="InterPro" id="IPR006626">
    <property type="entry name" value="PbH1"/>
</dbReference>
<dbReference type="Pfam" id="PF13229">
    <property type="entry name" value="Beta_helix"/>
    <property type="match status" value="1"/>
</dbReference>
<dbReference type="SMART" id="SM00710">
    <property type="entry name" value="PbH1"/>
    <property type="match status" value="6"/>
</dbReference>
<organism evidence="3">
    <name type="scientific">marine metagenome</name>
    <dbReference type="NCBI Taxonomy" id="408172"/>
    <lineage>
        <taxon>unclassified sequences</taxon>
        <taxon>metagenomes</taxon>
        <taxon>ecological metagenomes</taxon>
    </lineage>
</organism>
<dbReference type="PANTHER" id="PTHR22990:SF15">
    <property type="entry name" value="F-BOX ONLY PROTEIN 10"/>
    <property type="match status" value="1"/>
</dbReference>
<dbReference type="AlphaFoldDB" id="A0A382HQQ6"/>
<feature type="domain" description="Right handed beta helix" evidence="2">
    <location>
        <begin position="135"/>
        <end position="283"/>
    </location>
</feature>
<dbReference type="InterPro" id="IPR012334">
    <property type="entry name" value="Pectin_lyas_fold"/>
</dbReference>
<evidence type="ECO:0000313" key="3">
    <source>
        <dbReference type="EMBL" id="SVB89287.1"/>
    </source>
</evidence>
<dbReference type="EMBL" id="UINC01062550">
    <property type="protein sequence ID" value="SVB89287.1"/>
    <property type="molecule type" value="Genomic_DNA"/>
</dbReference>
<reference evidence="3" key="1">
    <citation type="submission" date="2018-05" db="EMBL/GenBank/DDBJ databases">
        <authorList>
            <person name="Lanie J.A."/>
            <person name="Ng W.-L."/>
            <person name="Kazmierczak K.M."/>
            <person name="Andrzejewski T.M."/>
            <person name="Davidsen T.M."/>
            <person name="Wayne K.J."/>
            <person name="Tettelin H."/>
            <person name="Glass J.I."/>
            <person name="Rusch D."/>
            <person name="Podicherti R."/>
            <person name="Tsui H.-C.T."/>
            <person name="Winkler M.E."/>
        </authorList>
    </citation>
    <scope>NUCLEOTIDE SEQUENCE</scope>
</reference>
<evidence type="ECO:0000256" key="1">
    <source>
        <dbReference type="ARBA" id="ARBA00022737"/>
    </source>
</evidence>
<dbReference type="PANTHER" id="PTHR22990">
    <property type="entry name" value="F-BOX ONLY PROTEIN"/>
    <property type="match status" value="1"/>
</dbReference>
<dbReference type="SUPFAM" id="SSF51126">
    <property type="entry name" value="Pectin lyase-like"/>
    <property type="match status" value="2"/>
</dbReference>
<feature type="non-terminal residue" evidence="3">
    <location>
        <position position="1"/>
    </location>
</feature>
<gene>
    <name evidence="3" type="ORF">METZ01_LOCUS242141</name>
</gene>
<keyword evidence="1" id="KW-0677">Repeat</keyword>
<name>A0A382HQQ6_9ZZZZ</name>
<sequence length="462" mass="48598">AGHPDSLDSDGTVADMGAYPYLNSYSGPTWYITEGGNDTTATGSSDDPFRSIQAGINFSSDADSVTVAAGTYVENINFKGRNIKVVGANRETTIIDGNQSGAVVAFGKEDQATLSGFTVMNGSGNNGYADPIDICGGGIFISRNAQSGVGNISLMDLIISNNIANTGSGVYIYEPTGVIIDNVIIKDNNFNDGSGDGGGIFTMNANLLVKNSIIDNNDGEGIRITQGSEDRDYIFVNNLIINNNDGFYFSHCEPLLDKVTITNNLSDGIVVRSEGNATIINSCITFNPLHNIAMPTAVEDTNVTVDISYSNVGYGQDGIDTDNGTIIWGDGNIDVDPMFVDTANGNYHLLASSQLINAGHPDSTDSDGTRADIGAYPYLNSYSGPTWYITESGNDSTATGASGDPFRSIQAGINFSSDDDSVTVAAGTYVENINFRGRNIKVVGSDRETTIIDGDSSGTVVI</sequence>
<protein>
    <recommendedName>
        <fullName evidence="2">Right handed beta helix domain-containing protein</fullName>
    </recommendedName>
</protein>
<evidence type="ECO:0000259" key="2">
    <source>
        <dbReference type="Pfam" id="PF13229"/>
    </source>
</evidence>
<proteinExistence type="predicted"/>
<dbReference type="InterPro" id="IPR039448">
    <property type="entry name" value="Beta_helix"/>
</dbReference>
<dbReference type="InterPro" id="IPR051550">
    <property type="entry name" value="SCF-Subunits/Alg-Epimerases"/>
</dbReference>
<feature type="non-terminal residue" evidence="3">
    <location>
        <position position="462"/>
    </location>
</feature>